<keyword evidence="2" id="KW-1185">Reference proteome</keyword>
<reference evidence="2" key="2">
    <citation type="submission" date="2015-01" db="EMBL/GenBank/DDBJ databases">
        <title>Evolutionary Origins and Diversification of the Mycorrhizal Mutualists.</title>
        <authorList>
            <consortium name="DOE Joint Genome Institute"/>
            <consortium name="Mycorrhizal Genomics Consortium"/>
            <person name="Kohler A."/>
            <person name="Kuo A."/>
            <person name="Nagy L.G."/>
            <person name="Floudas D."/>
            <person name="Copeland A."/>
            <person name="Barry K.W."/>
            <person name="Cichocki N."/>
            <person name="Veneault-Fourrey C."/>
            <person name="LaButti K."/>
            <person name="Lindquist E.A."/>
            <person name="Lipzen A."/>
            <person name="Lundell T."/>
            <person name="Morin E."/>
            <person name="Murat C."/>
            <person name="Riley R."/>
            <person name="Ohm R."/>
            <person name="Sun H."/>
            <person name="Tunlid A."/>
            <person name="Henrissat B."/>
            <person name="Grigoriev I.V."/>
            <person name="Hibbett D.S."/>
            <person name="Martin F."/>
        </authorList>
    </citation>
    <scope>NUCLEOTIDE SEQUENCE [LARGE SCALE GENOMIC DNA]</scope>
    <source>
        <strain evidence="2">441</strain>
    </source>
</reference>
<gene>
    <name evidence="1" type="ORF">PISMIDRAFT_638318</name>
</gene>
<protein>
    <submittedName>
        <fullName evidence="1">Uncharacterized protein</fullName>
    </submittedName>
</protein>
<dbReference type="AlphaFoldDB" id="A0A0C9YGJ5"/>
<evidence type="ECO:0000313" key="2">
    <source>
        <dbReference type="Proteomes" id="UP000054018"/>
    </source>
</evidence>
<name>A0A0C9YGJ5_9AGAM</name>
<sequence>MMRPSTGCTAINSSIGGIESLTSLSVVIYCDNNFVHAGEYLSYHVLACTSFEVGKGKATRLTLPQ</sequence>
<proteinExistence type="predicted"/>
<dbReference type="HOGENOM" id="CLU_2850564_0_0_1"/>
<accession>A0A0C9YGJ5</accession>
<organism evidence="1 2">
    <name type="scientific">Pisolithus microcarpus 441</name>
    <dbReference type="NCBI Taxonomy" id="765257"/>
    <lineage>
        <taxon>Eukaryota</taxon>
        <taxon>Fungi</taxon>
        <taxon>Dikarya</taxon>
        <taxon>Basidiomycota</taxon>
        <taxon>Agaricomycotina</taxon>
        <taxon>Agaricomycetes</taxon>
        <taxon>Agaricomycetidae</taxon>
        <taxon>Boletales</taxon>
        <taxon>Sclerodermatineae</taxon>
        <taxon>Pisolithaceae</taxon>
        <taxon>Pisolithus</taxon>
    </lineage>
</organism>
<dbReference type="Proteomes" id="UP000054018">
    <property type="component" value="Unassembled WGS sequence"/>
</dbReference>
<reference evidence="1 2" key="1">
    <citation type="submission" date="2014-04" db="EMBL/GenBank/DDBJ databases">
        <authorList>
            <consortium name="DOE Joint Genome Institute"/>
            <person name="Kuo A."/>
            <person name="Kohler A."/>
            <person name="Costa M.D."/>
            <person name="Nagy L.G."/>
            <person name="Floudas D."/>
            <person name="Copeland A."/>
            <person name="Barry K.W."/>
            <person name="Cichocki N."/>
            <person name="Veneault-Fourrey C."/>
            <person name="LaButti K."/>
            <person name="Lindquist E.A."/>
            <person name="Lipzen A."/>
            <person name="Lundell T."/>
            <person name="Morin E."/>
            <person name="Murat C."/>
            <person name="Sun H."/>
            <person name="Tunlid A."/>
            <person name="Henrissat B."/>
            <person name="Grigoriev I.V."/>
            <person name="Hibbett D.S."/>
            <person name="Martin F."/>
            <person name="Nordberg H.P."/>
            <person name="Cantor M.N."/>
            <person name="Hua S.X."/>
        </authorList>
    </citation>
    <scope>NUCLEOTIDE SEQUENCE [LARGE SCALE GENOMIC DNA]</scope>
    <source>
        <strain evidence="1 2">441</strain>
    </source>
</reference>
<dbReference type="EMBL" id="KN833878">
    <property type="protein sequence ID" value="KIK15791.1"/>
    <property type="molecule type" value="Genomic_DNA"/>
</dbReference>
<evidence type="ECO:0000313" key="1">
    <source>
        <dbReference type="EMBL" id="KIK15791.1"/>
    </source>
</evidence>